<dbReference type="SMART" id="SM00407">
    <property type="entry name" value="IGc1"/>
    <property type="match status" value="1"/>
</dbReference>
<dbReference type="InterPro" id="IPR001003">
    <property type="entry name" value="MHC_II_a_N"/>
</dbReference>
<evidence type="ECO:0000256" key="4">
    <source>
        <dbReference type="ARBA" id="ARBA00022729"/>
    </source>
</evidence>
<evidence type="ECO:0000256" key="13">
    <source>
        <dbReference type="SAM" id="Phobius"/>
    </source>
</evidence>
<dbReference type="InterPro" id="IPR036179">
    <property type="entry name" value="Ig-like_dom_sf"/>
</dbReference>
<dbReference type="InterPro" id="IPR050160">
    <property type="entry name" value="MHC/Immunoglobulin"/>
</dbReference>
<evidence type="ECO:0000256" key="2">
    <source>
        <dbReference type="ARBA" id="ARBA00007394"/>
    </source>
</evidence>
<comment type="similarity">
    <text evidence="2">Belongs to the MHC class II family.</text>
</comment>
<feature type="transmembrane region" description="Helical" evidence="13">
    <location>
        <begin position="205"/>
        <end position="230"/>
    </location>
</feature>
<dbReference type="PANTHER" id="PTHR19944">
    <property type="entry name" value="MHC CLASS II-RELATED"/>
    <property type="match status" value="1"/>
</dbReference>
<keyword evidence="4 14" id="KW-0732">Signal</keyword>
<organism evidence="16">
    <name type="scientific">Odontobutis potamophilus</name>
    <dbReference type="NCBI Taxonomy" id="3358257"/>
    <lineage>
        <taxon>Eukaryota</taxon>
        <taxon>Metazoa</taxon>
        <taxon>Chordata</taxon>
        <taxon>Craniata</taxon>
        <taxon>Vertebrata</taxon>
        <taxon>Euteleostomi</taxon>
        <taxon>Actinopterygii</taxon>
        <taxon>Neopterygii</taxon>
        <taxon>Teleostei</taxon>
        <taxon>Neoteleostei</taxon>
        <taxon>Acanthomorphata</taxon>
        <taxon>Gobiaria</taxon>
        <taxon>Gobiiformes</taxon>
        <taxon>Gobioidei</taxon>
        <taxon>Odontobutidae</taxon>
        <taxon>Odontobutis</taxon>
    </lineage>
</organism>
<sequence length="236" mass="26073">MELFVLLTLLLHVSADVFHEDLSIKACSHSGSDKEDVYILDGEDLCHIDFDRKEAVCPQPDFVDRVTYAGYYEQAVGEQAICQNNLQVFGNALKDLPLRLDPPAVPLVYPRDKLVQGEQNTLVYQASGFYPAPVRFSWTKDQQNVSQTQDSQAFLQSDGTFVQFSRLDLVPEQGQVYSCSVHHPALPPGSSKTRFWTVELQGPSLGPSVFCAVGLTLGLVGVAVGTFFLVKGNECR</sequence>
<evidence type="ECO:0000256" key="9">
    <source>
        <dbReference type="ARBA" id="ARBA00023157"/>
    </source>
</evidence>
<dbReference type="GO" id="GO:0002504">
    <property type="term" value="P:antigen processing and presentation of peptide or polysaccharide antigen via MHC class II"/>
    <property type="evidence" value="ECO:0007669"/>
    <property type="project" value="UniProtKB-KW"/>
</dbReference>
<dbReference type="InterPro" id="IPR003006">
    <property type="entry name" value="Ig/MHC_CS"/>
</dbReference>
<evidence type="ECO:0000256" key="1">
    <source>
        <dbReference type="ARBA" id="ARBA00004479"/>
    </source>
</evidence>
<reference evidence="16" key="1">
    <citation type="journal article" date="2016" name="Fish. Sci.">
        <title>Molecular characterization and expression analysis of major histocompatibility complex class IIA and IIB genes of Odontobutis potamophila.</title>
        <authorList>
            <person name="Liang F."/>
            <person name="Wang Y."/>
            <person name="Tao P."/>
            <person name="Zhang G."/>
            <person name="Yin S."/>
        </authorList>
    </citation>
    <scope>NUCLEOTIDE SEQUENCE</scope>
</reference>
<accession>A0A1X9GD48</accession>
<dbReference type="GO" id="GO:0042613">
    <property type="term" value="C:MHC class II protein complex"/>
    <property type="evidence" value="ECO:0007669"/>
    <property type="project" value="UniProtKB-KW"/>
</dbReference>
<keyword evidence="12" id="KW-0393">Immunoglobulin domain</keyword>
<dbReference type="SUPFAM" id="SSF54452">
    <property type="entry name" value="MHC antigen-recognition domain"/>
    <property type="match status" value="1"/>
</dbReference>
<feature type="signal peptide" evidence="14">
    <location>
        <begin position="1"/>
        <end position="15"/>
    </location>
</feature>
<dbReference type="Pfam" id="PF07654">
    <property type="entry name" value="C1-set"/>
    <property type="match status" value="1"/>
</dbReference>
<dbReference type="PROSITE" id="PS00290">
    <property type="entry name" value="IG_MHC"/>
    <property type="match status" value="1"/>
</dbReference>
<evidence type="ECO:0000256" key="3">
    <source>
        <dbReference type="ARBA" id="ARBA00022692"/>
    </source>
</evidence>
<evidence type="ECO:0000256" key="14">
    <source>
        <dbReference type="SAM" id="SignalP"/>
    </source>
</evidence>
<keyword evidence="11" id="KW-0491">MHC II</keyword>
<keyword evidence="3 13" id="KW-0812">Transmembrane</keyword>
<comment type="subcellular location">
    <subcellularLocation>
        <location evidence="1">Membrane</location>
        <topology evidence="1">Single-pass type I membrane protein</topology>
    </subcellularLocation>
</comment>
<dbReference type="InterPro" id="IPR003597">
    <property type="entry name" value="Ig_C1-set"/>
</dbReference>
<dbReference type="InterPro" id="IPR014745">
    <property type="entry name" value="MHC_II_a/b_N"/>
</dbReference>
<keyword evidence="7" id="KW-1064">Adaptive immunity</keyword>
<keyword evidence="5" id="KW-0391">Immunity</keyword>
<dbReference type="SMART" id="SM00920">
    <property type="entry name" value="MHC_II_alpha"/>
    <property type="match status" value="1"/>
</dbReference>
<dbReference type="GO" id="GO:0002250">
    <property type="term" value="P:adaptive immune response"/>
    <property type="evidence" value="ECO:0007669"/>
    <property type="project" value="UniProtKB-KW"/>
</dbReference>
<evidence type="ECO:0000256" key="12">
    <source>
        <dbReference type="ARBA" id="ARBA00023319"/>
    </source>
</evidence>
<dbReference type="InterPro" id="IPR013783">
    <property type="entry name" value="Ig-like_fold"/>
</dbReference>
<keyword evidence="8 13" id="KW-0472">Membrane</keyword>
<protein>
    <submittedName>
        <fullName evidence="16">MHC class II alpha chain</fullName>
    </submittedName>
</protein>
<name>A0A1X9GD48_9GOBI</name>
<feature type="chain" id="PRO_5012553075" evidence="14">
    <location>
        <begin position="16"/>
        <end position="236"/>
    </location>
</feature>
<dbReference type="InterPro" id="IPR011162">
    <property type="entry name" value="MHC_I/II-like_Ag-recog"/>
</dbReference>
<dbReference type="Gene3D" id="3.10.320.10">
    <property type="entry name" value="Class II Histocompatibility Antigen, M Beta Chain, Chain B, domain 1"/>
    <property type="match status" value="1"/>
</dbReference>
<dbReference type="InterPro" id="IPR007110">
    <property type="entry name" value="Ig-like_dom"/>
</dbReference>
<evidence type="ECO:0000313" key="16">
    <source>
        <dbReference type="EMBL" id="ALB35651.1"/>
    </source>
</evidence>
<dbReference type="Pfam" id="PF00993">
    <property type="entry name" value="MHC_II_alpha"/>
    <property type="match status" value="1"/>
</dbReference>
<evidence type="ECO:0000259" key="15">
    <source>
        <dbReference type="PROSITE" id="PS50835"/>
    </source>
</evidence>
<evidence type="ECO:0000256" key="7">
    <source>
        <dbReference type="ARBA" id="ARBA00023130"/>
    </source>
</evidence>
<gene>
    <name evidence="16" type="primary">MHCIIA</name>
</gene>
<keyword evidence="6 13" id="KW-1133">Transmembrane helix</keyword>
<evidence type="ECO:0000256" key="6">
    <source>
        <dbReference type="ARBA" id="ARBA00022989"/>
    </source>
</evidence>
<evidence type="ECO:0000256" key="11">
    <source>
        <dbReference type="ARBA" id="ARBA00023182"/>
    </source>
</evidence>
<dbReference type="SUPFAM" id="SSF48726">
    <property type="entry name" value="Immunoglobulin"/>
    <property type="match status" value="1"/>
</dbReference>
<dbReference type="Gene3D" id="2.60.40.10">
    <property type="entry name" value="Immunoglobulins"/>
    <property type="match status" value="1"/>
</dbReference>
<evidence type="ECO:0000256" key="10">
    <source>
        <dbReference type="ARBA" id="ARBA00023180"/>
    </source>
</evidence>
<dbReference type="AlphaFoldDB" id="A0A1X9GD48"/>
<evidence type="ECO:0000256" key="8">
    <source>
        <dbReference type="ARBA" id="ARBA00023136"/>
    </source>
</evidence>
<keyword evidence="10" id="KW-0325">Glycoprotein</keyword>
<feature type="domain" description="Ig-like" evidence="15">
    <location>
        <begin position="103"/>
        <end position="197"/>
    </location>
</feature>
<dbReference type="EMBL" id="KP973947">
    <property type="protein sequence ID" value="ALB35651.1"/>
    <property type="molecule type" value="mRNA"/>
</dbReference>
<proteinExistence type="evidence at transcript level"/>
<dbReference type="PANTHER" id="PTHR19944:SF86">
    <property type="entry name" value="HLA CLASS II HISTOCOMPATIBILITY ANTIGEN, DR ALPHA CHAIN"/>
    <property type="match status" value="1"/>
</dbReference>
<evidence type="ECO:0000256" key="5">
    <source>
        <dbReference type="ARBA" id="ARBA00022859"/>
    </source>
</evidence>
<dbReference type="PROSITE" id="PS50835">
    <property type="entry name" value="IG_LIKE"/>
    <property type="match status" value="1"/>
</dbReference>
<keyword evidence="9" id="KW-1015">Disulfide bond</keyword>